<organism evidence="1">
    <name type="scientific">marine metagenome</name>
    <dbReference type="NCBI Taxonomy" id="408172"/>
    <lineage>
        <taxon>unclassified sequences</taxon>
        <taxon>metagenomes</taxon>
        <taxon>ecological metagenomes</taxon>
    </lineage>
</organism>
<protein>
    <recommendedName>
        <fullName evidence="2">Peptidase</fullName>
    </recommendedName>
</protein>
<dbReference type="EMBL" id="UINC01127331">
    <property type="protein sequence ID" value="SVD06378.1"/>
    <property type="molecule type" value="Genomic_DNA"/>
</dbReference>
<feature type="non-terminal residue" evidence="1">
    <location>
        <position position="280"/>
    </location>
</feature>
<reference evidence="1" key="1">
    <citation type="submission" date="2018-05" db="EMBL/GenBank/DDBJ databases">
        <authorList>
            <person name="Lanie J.A."/>
            <person name="Ng W.-L."/>
            <person name="Kazmierczak K.M."/>
            <person name="Andrzejewski T.M."/>
            <person name="Davidsen T.M."/>
            <person name="Wayne K.J."/>
            <person name="Tettelin H."/>
            <person name="Glass J.I."/>
            <person name="Rusch D."/>
            <person name="Podicherti R."/>
            <person name="Tsui H.-C.T."/>
            <person name="Winkler M.E."/>
        </authorList>
    </citation>
    <scope>NUCLEOTIDE SEQUENCE</scope>
</reference>
<evidence type="ECO:0000313" key="1">
    <source>
        <dbReference type="EMBL" id="SVD06378.1"/>
    </source>
</evidence>
<proteinExistence type="predicted"/>
<name>A0A382SB61_9ZZZZ</name>
<gene>
    <name evidence="1" type="ORF">METZ01_LOCUS359232</name>
</gene>
<evidence type="ECO:0008006" key="2">
    <source>
        <dbReference type="Google" id="ProtNLM"/>
    </source>
</evidence>
<sequence>MKRRFIRTEVSKMKYILSVLVVSLSVIMIPSAFAESVPDWVKNTANWWATDVISETEFVNAIEFLVKENIIQVDTSQTTETSQAVPEWVKNTAGWWATDTISETEFVNAIAYLIKVGIINIESSKSPELIAEMWVGDYITNEITLETKSKSYDNMDIAIQIKIPSALNDINDKIIEINTIDKNTEQRLENITYFIKISKNGQDILREYFFSEDETLVINLSPNQNTEIEVNGYRNYEHNALNDDFDDNIPITIKGPLFTSQEEYNFTIDILTINDPKNWI</sequence>
<accession>A0A382SB61</accession>
<dbReference type="AlphaFoldDB" id="A0A382SB61"/>